<evidence type="ECO:0000313" key="5">
    <source>
        <dbReference type="EMBL" id="MBW8685683.1"/>
    </source>
</evidence>
<dbReference type="PRINTS" id="PR00032">
    <property type="entry name" value="HTHARAC"/>
</dbReference>
<keyword evidence="2" id="KW-0238">DNA-binding</keyword>
<dbReference type="InterPro" id="IPR009057">
    <property type="entry name" value="Homeodomain-like_sf"/>
</dbReference>
<dbReference type="InterPro" id="IPR020449">
    <property type="entry name" value="Tscrpt_reg_AraC-type_HTH"/>
</dbReference>
<dbReference type="SMART" id="SM00342">
    <property type="entry name" value="HTH_ARAC"/>
    <property type="match status" value="1"/>
</dbReference>
<dbReference type="InterPro" id="IPR054015">
    <property type="entry name" value="ExsA-like_N"/>
</dbReference>
<evidence type="ECO:0000313" key="6">
    <source>
        <dbReference type="Proteomes" id="UP000812961"/>
    </source>
</evidence>
<keyword evidence="3" id="KW-0804">Transcription</keyword>
<evidence type="ECO:0000259" key="4">
    <source>
        <dbReference type="PROSITE" id="PS01124"/>
    </source>
</evidence>
<accession>A0ABS7GDC7</accession>
<dbReference type="Gene3D" id="1.10.10.60">
    <property type="entry name" value="Homeodomain-like"/>
    <property type="match status" value="1"/>
</dbReference>
<name>A0ABS7GDC7_9BACT</name>
<feature type="domain" description="HTH araC/xylS-type" evidence="4">
    <location>
        <begin position="182"/>
        <end position="280"/>
    </location>
</feature>
<protein>
    <submittedName>
        <fullName evidence="5">AraC family transcriptional regulator</fullName>
    </submittedName>
</protein>
<evidence type="ECO:0000256" key="3">
    <source>
        <dbReference type="ARBA" id="ARBA00023163"/>
    </source>
</evidence>
<keyword evidence="1" id="KW-0805">Transcription regulation</keyword>
<gene>
    <name evidence="5" type="ORF">K1Y79_15190</name>
</gene>
<keyword evidence="6" id="KW-1185">Reference proteome</keyword>
<organism evidence="5 6">
    <name type="scientific">Chitinophaga rhizophila</name>
    <dbReference type="NCBI Taxonomy" id="2866212"/>
    <lineage>
        <taxon>Bacteria</taxon>
        <taxon>Pseudomonadati</taxon>
        <taxon>Bacteroidota</taxon>
        <taxon>Chitinophagia</taxon>
        <taxon>Chitinophagales</taxon>
        <taxon>Chitinophagaceae</taxon>
        <taxon>Chitinophaga</taxon>
    </lineage>
</organism>
<dbReference type="PANTHER" id="PTHR46796">
    <property type="entry name" value="HTH-TYPE TRANSCRIPTIONAL ACTIVATOR RHAS-RELATED"/>
    <property type="match status" value="1"/>
</dbReference>
<dbReference type="InterPro" id="IPR018060">
    <property type="entry name" value="HTH_AraC"/>
</dbReference>
<dbReference type="PROSITE" id="PS01124">
    <property type="entry name" value="HTH_ARAC_FAMILY_2"/>
    <property type="match status" value="1"/>
</dbReference>
<reference evidence="5 6" key="1">
    <citation type="submission" date="2021-08" db="EMBL/GenBank/DDBJ databases">
        <title>The genome sequence of Chitinophaga sp. B61.</title>
        <authorList>
            <person name="Zhang X."/>
        </authorList>
    </citation>
    <scope>NUCLEOTIDE SEQUENCE [LARGE SCALE GENOMIC DNA]</scope>
    <source>
        <strain evidence="5 6">B61</strain>
    </source>
</reference>
<dbReference type="SUPFAM" id="SSF46689">
    <property type="entry name" value="Homeodomain-like"/>
    <property type="match status" value="2"/>
</dbReference>
<dbReference type="EMBL" id="JAICCF010000003">
    <property type="protein sequence ID" value="MBW8685683.1"/>
    <property type="molecule type" value="Genomic_DNA"/>
</dbReference>
<proteinExistence type="predicted"/>
<dbReference type="Pfam" id="PF22200">
    <property type="entry name" value="ExsA_N"/>
    <property type="match status" value="1"/>
</dbReference>
<evidence type="ECO:0000256" key="1">
    <source>
        <dbReference type="ARBA" id="ARBA00023015"/>
    </source>
</evidence>
<dbReference type="InterPro" id="IPR050204">
    <property type="entry name" value="AraC_XylS_family_regulators"/>
</dbReference>
<dbReference type="RefSeq" id="WP_220251022.1">
    <property type="nucleotide sequence ID" value="NZ_JAICCF010000003.1"/>
</dbReference>
<evidence type="ECO:0000256" key="2">
    <source>
        <dbReference type="ARBA" id="ARBA00023125"/>
    </source>
</evidence>
<sequence length="284" mass="32678">MTQAATIPSSDNGSVSILRYRTGQPAARARIVLQQNLFTFLLSGEKTVHFAGEWVSVLPNQFVMLTAGNCLMTEKVVSPEADYHSILLFFDSSFLNDFFNRHIHLFSRQPDPVSARPYLLLKKDAFLETFVRSLDSMLVGDEPVFNDLQRLKLEELLLYLAAKFPDKLQEIRNTSIQANDELLVRQVVSSHLNSRVTVEELAFLCNMSLSTFKRRFAVIYGKSPNKWLLEKRLEQAVKMLIQSDRKASEIYYELGYENLSSFIQSFKRQYGLTPKQYQLSRLDV</sequence>
<dbReference type="Proteomes" id="UP000812961">
    <property type="component" value="Unassembled WGS sequence"/>
</dbReference>
<comment type="caution">
    <text evidence="5">The sequence shown here is derived from an EMBL/GenBank/DDBJ whole genome shotgun (WGS) entry which is preliminary data.</text>
</comment>
<dbReference type="Pfam" id="PF12833">
    <property type="entry name" value="HTH_18"/>
    <property type="match status" value="1"/>
</dbReference>